<gene>
    <name evidence="7" type="primary">steT_2</name>
    <name evidence="7" type="ORF">CLMAG_24750</name>
</gene>
<dbReference type="STRING" id="1121326.CLMAG_24750"/>
<evidence type="ECO:0000256" key="6">
    <source>
        <dbReference type="SAM" id="Phobius"/>
    </source>
</evidence>
<feature type="transmembrane region" description="Helical" evidence="6">
    <location>
        <begin position="158"/>
        <end position="178"/>
    </location>
</feature>
<dbReference type="Gene3D" id="1.20.1740.10">
    <property type="entry name" value="Amino acid/polyamine transporter I"/>
    <property type="match status" value="1"/>
</dbReference>
<dbReference type="AlphaFoldDB" id="A0A162THT0"/>
<protein>
    <submittedName>
        <fullName evidence="7">Serine/threonine exchanger SteT</fullName>
    </submittedName>
</protein>
<evidence type="ECO:0000313" key="8">
    <source>
        <dbReference type="Proteomes" id="UP000076603"/>
    </source>
</evidence>
<dbReference type="GO" id="GO:0005886">
    <property type="term" value="C:plasma membrane"/>
    <property type="evidence" value="ECO:0007669"/>
    <property type="project" value="UniProtKB-SubCell"/>
</dbReference>
<organism evidence="7 8">
    <name type="scientific">Clostridium magnum DSM 2767</name>
    <dbReference type="NCBI Taxonomy" id="1121326"/>
    <lineage>
        <taxon>Bacteria</taxon>
        <taxon>Bacillati</taxon>
        <taxon>Bacillota</taxon>
        <taxon>Clostridia</taxon>
        <taxon>Eubacteriales</taxon>
        <taxon>Clostridiaceae</taxon>
        <taxon>Clostridium</taxon>
    </lineage>
</organism>
<evidence type="ECO:0000256" key="1">
    <source>
        <dbReference type="ARBA" id="ARBA00004651"/>
    </source>
</evidence>
<keyword evidence="4 6" id="KW-1133">Transmembrane helix</keyword>
<evidence type="ECO:0000256" key="5">
    <source>
        <dbReference type="ARBA" id="ARBA00023136"/>
    </source>
</evidence>
<feature type="transmembrane region" description="Helical" evidence="6">
    <location>
        <begin position="228"/>
        <end position="254"/>
    </location>
</feature>
<dbReference type="Pfam" id="PF13520">
    <property type="entry name" value="AA_permease_2"/>
    <property type="match status" value="1"/>
</dbReference>
<feature type="transmembrane region" description="Helical" evidence="6">
    <location>
        <begin position="274"/>
        <end position="295"/>
    </location>
</feature>
<keyword evidence="8" id="KW-1185">Reference proteome</keyword>
<comment type="caution">
    <text evidence="7">The sequence shown here is derived from an EMBL/GenBank/DDBJ whole genome shotgun (WGS) entry which is preliminary data.</text>
</comment>
<dbReference type="OrthoDB" id="9791588at2"/>
<keyword evidence="5 6" id="KW-0472">Membrane</keyword>
<comment type="subcellular location">
    <subcellularLocation>
        <location evidence="1">Cell membrane</location>
        <topology evidence="1">Multi-pass membrane protein</topology>
    </subcellularLocation>
</comment>
<feature type="transmembrane region" description="Helical" evidence="6">
    <location>
        <begin position="330"/>
        <end position="348"/>
    </location>
</feature>
<dbReference type="EMBL" id="LWAE01000002">
    <property type="protein sequence ID" value="KZL92661.1"/>
    <property type="molecule type" value="Genomic_DNA"/>
</dbReference>
<evidence type="ECO:0000256" key="2">
    <source>
        <dbReference type="ARBA" id="ARBA00022475"/>
    </source>
</evidence>
<feature type="transmembrane region" description="Helical" evidence="6">
    <location>
        <begin position="127"/>
        <end position="151"/>
    </location>
</feature>
<dbReference type="InterPro" id="IPR002293">
    <property type="entry name" value="AA/rel_permease1"/>
</dbReference>
<keyword evidence="2" id="KW-1003">Cell membrane</keyword>
<evidence type="ECO:0000313" key="7">
    <source>
        <dbReference type="EMBL" id="KZL92661.1"/>
    </source>
</evidence>
<keyword evidence="3 6" id="KW-0812">Transmembrane</keyword>
<feature type="transmembrane region" description="Helical" evidence="6">
    <location>
        <begin position="190"/>
        <end position="208"/>
    </location>
</feature>
<feature type="transmembrane region" description="Helical" evidence="6">
    <location>
        <begin position="25"/>
        <end position="46"/>
    </location>
</feature>
<proteinExistence type="predicted"/>
<accession>A0A162THT0</accession>
<feature type="transmembrane region" description="Helical" evidence="6">
    <location>
        <begin position="52"/>
        <end position="73"/>
    </location>
</feature>
<evidence type="ECO:0000256" key="3">
    <source>
        <dbReference type="ARBA" id="ARBA00022692"/>
    </source>
</evidence>
<reference evidence="7 8" key="1">
    <citation type="submission" date="2016-04" db="EMBL/GenBank/DDBJ databases">
        <title>Genome sequence of Clostridium magnum DSM 2767.</title>
        <authorList>
            <person name="Poehlein A."/>
            <person name="Uhlig R."/>
            <person name="Fischer R."/>
            <person name="Bahl H."/>
            <person name="Daniel R."/>
        </authorList>
    </citation>
    <scope>NUCLEOTIDE SEQUENCE [LARGE SCALE GENOMIC DNA]</scope>
    <source>
        <strain evidence="7 8">DSM 2767</strain>
    </source>
</reference>
<name>A0A162THT0_9CLOT</name>
<dbReference type="PATRIC" id="fig|1121326.3.peg.2475"/>
<dbReference type="InterPro" id="IPR050367">
    <property type="entry name" value="APC_superfamily"/>
</dbReference>
<feature type="transmembrane region" description="Helical" evidence="6">
    <location>
        <begin position="354"/>
        <end position="372"/>
    </location>
</feature>
<feature type="transmembrane region" description="Helical" evidence="6">
    <location>
        <begin position="379"/>
        <end position="397"/>
    </location>
</feature>
<dbReference type="PANTHER" id="PTHR42770:SF7">
    <property type="entry name" value="MEMBRANE PROTEIN"/>
    <property type="match status" value="1"/>
</dbReference>
<sequence>MAISKNDPLLPGSSKGSKGNIGKMTALLLTSAMMVGTGIFTTLGAATEKAHSGILIAMIIGAVIALLTGINAAQLGINYPQEGGAFIWMRIFGYPTISFIAGISYFMKGIVTIGIESLGFAKYSEQVFHGVPITIVASIALLVVATINFFGIAPTSKVLISIFFTNLILLGLYVGFTIPKVKMSNFTPVFGPGIAAVLGGAGTFFWAWDGFQRVAIMANEIKNPRKTIPFAIIGGISIAAVIYLIVAGTTLGVLGASAIGKSDEPLFLGGKKAIGGFIPIVILSSAWILAFSDLLGDLMTTSKLGHSMANEHELPYLLGIVHKRLKTPQYMVLLLTVVIIVLVNLVPLRKLLPVASTCTLIWYVITNIATLKINKEKRFAWPVTAWFGIIACLALLFSLPLWSTLGAVGFVIILTGIRWLIIRVVEKSVVDAGGNWTVSGLTLAQGDIISVTAQYAGEKESTAVITIVAAAAIQTTAPVIPGTVTAVDTTISGKAPTGANVVLSVNGVAQSAVTANGGNWIVPCLVLTEGDIVSVTAQSVGERISMAATTIVTPAPSHIRESVIRKIEIPQSVDETVKVPSKSTVNPEPFQTEKPVIEEVEIAQPDCDIISTVVMTLGPSVPLKTVVPEINGTVTAADTIVSGKAPSGANVVLSVNGKAQPVVEATGGKWAVMGLVLTEGDVISITAKYGVKTLGTASTIVASAPSQTIIPSIFGIVTEADKTISGKAPSGTNVVLNINGEAQPAVIANGGIWTVSGLNLAQGDSISVTAQFGDETVNTSSIMTVAPAPLQTGEPVISGIITAADSTVSGTAPSGANVVLSINGKSKAAVVATSGKIISTGVTTKVAPAPVQTAEPVISGIVKTADTTVSGTAPCGANVMLSVNEVPQSEVAAIGGNWIVSSLILKQGDVISVTAQSAGETVSNKATTVVI</sequence>
<dbReference type="PANTHER" id="PTHR42770">
    <property type="entry name" value="AMINO ACID TRANSPORTER-RELATED"/>
    <property type="match status" value="1"/>
</dbReference>
<feature type="transmembrane region" description="Helical" evidence="6">
    <location>
        <begin position="85"/>
        <end position="107"/>
    </location>
</feature>
<evidence type="ECO:0000256" key="4">
    <source>
        <dbReference type="ARBA" id="ARBA00022989"/>
    </source>
</evidence>
<dbReference type="GO" id="GO:0022857">
    <property type="term" value="F:transmembrane transporter activity"/>
    <property type="evidence" value="ECO:0007669"/>
    <property type="project" value="InterPro"/>
</dbReference>
<dbReference type="RefSeq" id="WP_066622277.1">
    <property type="nucleotide sequence ID" value="NZ_FQXL01000021.1"/>
</dbReference>
<dbReference type="Proteomes" id="UP000076603">
    <property type="component" value="Unassembled WGS sequence"/>
</dbReference>